<dbReference type="Gene3D" id="3.40.395.10">
    <property type="entry name" value="Adenoviral Proteinase, Chain A"/>
    <property type="match status" value="1"/>
</dbReference>
<keyword evidence="2" id="KW-0378">Hydrolase</keyword>
<dbReference type="InterPro" id="IPR003653">
    <property type="entry name" value="Peptidase_C48_C"/>
</dbReference>
<evidence type="ECO:0000259" key="3">
    <source>
        <dbReference type="PROSITE" id="PS50600"/>
    </source>
</evidence>
<dbReference type="SUPFAM" id="SSF54001">
    <property type="entry name" value="Cysteine proteinases"/>
    <property type="match status" value="1"/>
</dbReference>
<name>A0A6C0BHK6_9ZZZZ</name>
<organism evidence="4">
    <name type="scientific">viral metagenome</name>
    <dbReference type="NCBI Taxonomy" id="1070528"/>
    <lineage>
        <taxon>unclassified sequences</taxon>
        <taxon>metagenomes</taxon>
        <taxon>organismal metagenomes</taxon>
    </lineage>
</organism>
<dbReference type="GO" id="GO:0008234">
    <property type="term" value="F:cysteine-type peptidase activity"/>
    <property type="evidence" value="ECO:0007669"/>
    <property type="project" value="InterPro"/>
</dbReference>
<feature type="domain" description="Ubiquitin-like protease family profile" evidence="3">
    <location>
        <begin position="74"/>
        <end position="245"/>
    </location>
</feature>
<evidence type="ECO:0000256" key="2">
    <source>
        <dbReference type="ARBA" id="ARBA00022801"/>
    </source>
</evidence>
<proteinExistence type="predicted"/>
<dbReference type="PROSITE" id="PS50600">
    <property type="entry name" value="ULP_PROTEASE"/>
    <property type="match status" value="1"/>
</dbReference>
<sequence>MKASLLTCNPGTVKDTRDTCLPKAMISRLVKEWNTRHPEKHVAASENKMEQWNNLRREMVTCDTEFCAVKKLVDPKEKKEFQKFFRPEAPSEWKKDPDAWLSTDDIEDVMEQYEDAFPSFEFIGPVPIDFDAKSSVPSWGECIVDEMCKLDLRKMKSKGTEKIGICFNFDPHDKPGSHWVAAMIDLKEDIAYYYDSYGKRPPEEINRFLERCKQQGIKKILFNDIRHQRKMSECGMYSIYFMVAMLFGKSFSEICLDELTDRRMLLLRKIFFSNESVTKEELNEAFQWFR</sequence>
<dbReference type="AlphaFoldDB" id="A0A6C0BHK6"/>
<accession>A0A6C0BHK6</accession>
<protein>
    <recommendedName>
        <fullName evidence="3">Ubiquitin-like protease family profile domain-containing protein</fullName>
    </recommendedName>
</protein>
<dbReference type="Pfam" id="PF02902">
    <property type="entry name" value="Peptidase_C48"/>
    <property type="match status" value="1"/>
</dbReference>
<dbReference type="GO" id="GO:0006508">
    <property type="term" value="P:proteolysis"/>
    <property type="evidence" value="ECO:0007669"/>
    <property type="project" value="UniProtKB-KW"/>
</dbReference>
<evidence type="ECO:0000256" key="1">
    <source>
        <dbReference type="ARBA" id="ARBA00022670"/>
    </source>
</evidence>
<evidence type="ECO:0000313" key="4">
    <source>
        <dbReference type="EMBL" id="QHS91492.1"/>
    </source>
</evidence>
<keyword evidence="1" id="KW-0645">Protease</keyword>
<dbReference type="InterPro" id="IPR038765">
    <property type="entry name" value="Papain-like_cys_pep_sf"/>
</dbReference>
<dbReference type="EMBL" id="MN739162">
    <property type="protein sequence ID" value="QHS91492.1"/>
    <property type="molecule type" value="Genomic_DNA"/>
</dbReference>
<reference evidence="4" key="1">
    <citation type="journal article" date="2020" name="Nature">
        <title>Giant virus diversity and host interactions through global metagenomics.</title>
        <authorList>
            <person name="Schulz F."/>
            <person name="Roux S."/>
            <person name="Paez-Espino D."/>
            <person name="Jungbluth S."/>
            <person name="Walsh D.A."/>
            <person name="Denef V.J."/>
            <person name="McMahon K.D."/>
            <person name="Konstantinidis K.T."/>
            <person name="Eloe-Fadrosh E.A."/>
            <person name="Kyrpides N.C."/>
            <person name="Woyke T."/>
        </authorList>
    </citation>
    <scope>NUCLEOTIDE SEQUENCE</scope>
    <source>
        <strain evidence="4">GVMAG-M-3300013006-15</strain>
    </source>
</reference>